<evidence type="ECO:0000256" key="4">
    <source>
        <dbReference type="ARBA" id="ARBA00022837"/>
    </source>
</evidence>
<dbReference type="InterPro" id="IPR008979">
    <property type="entry name" value="Galactose-bd-like_sf"/>
</dbReference>
<dbReference type="PROSITE" id="PS51841">
    <property type="entry name" value="LTD"/>
    <property type="match status" value="2"/>
</dbReference>
<dbReference type="SUPFAM" id="SSF49785">
    <property type="entry name" value="Galactose-binding domain-like"/>
    <property type="match status" value="1"/>
</dbReference>
<dbReference type="RefSeq" id="WP_165107668.1">
    <property type="nucleotide sequence ID" value="NZ_JAAKYA010000053.1"/>
</dbReference>
<reference evidence="7 8" key="1">
    <citation type="submission" date="2020-02" db="EMBL/GenBank/DDBJ databases">
        <title>Draft genome sequence of Limisphaera ngatamarikiensis NGM72.4T, a thermophilic Verrucomicrobia grouped in subdivision 3.</title>
        <authorList>
            <person name="Carere C.R."/>
            <person name="Steen J."/>
            <person name="Hugenholtz P."/>
            <person name="Stott M.B."/>
        </authorList>
    </citation>
    <scope>NUCLEOTIDE SEQUENCE [LARGE SCALE GENOMIC DNA]</scope>
    <source>
        <strain evidence="7 8">NGM72.4</strain>
    </source>
</reference>
<feature type="domain" description="LTD" evidence="6">
    <location>
        <begin position="273"/>
        <end position="394"/>
    </location>
</feature>
<dbReference type="Gene3D" id="2.60.120.260">
    <property type="entry name" value="Galactose-binding domain-like"/>
    <property type="match status" value="1"/>
</dbReference>
<dbReference type="InterPro" id="IPR036415">
    <property type="entry name" value="Lamin_tail_dom_sf"/>
</dbReference>
<name>A0A6M1RW55_9BACT</name>
<feature type="region of interest" description="Disordered" evidence="5">
    <location>
        <begin position="1227"/>
        <end position="1252"/>
    </location>
</feature>
<evidence type="ECO:0000313" key="7">
    <source>
        <dbReference type="EMBL" id="NGO39574.1"/>
    </source>
</evidence>
<sequence>MVTLVPPASTWRWLKGTREASEPDPTAWRWPAFDDSGWLESPMPFWYGDVQPEPGTQLTDMRGNYTCIFLRRTFTVDRPASITALRLDLLSDDGCIVWINGVEVARFNMPEGFVPYNGTSLPALPEPIPWVTYQPGPPATLLQPGTNVLAVQAFNSSLGNSSDFVIHVQLEAALDNTPPTLTLVWPPPGSRVTSLARVEVAFSEPVSGVDPADLLLNGQPATNVVMVAPDQYVFEFHPAPTGTVSVTWAANHGIVDQVGLPFEPPTWTYTVDPRAALQSVWINEFLASNSGRAPDAVRDELGNSPDWIELYNASEDWVDLGGWGLTDNAAQPFKWRFPQGTVLGPRAYLLVLASGRNTNVNGRLHTNFRLSSSPGYLGLYAPDGQAVSAFSPNYPQQYTDISYGRDRVEPDRLGYFTQPTPGAPNATRGEGFGPEVRASRVPGTFLTPFALELSVPDPGNWEIRYLIVTTNVPATSPAPTNVPTAQSPLYTGPILVTNSMIVRARAFPKQPGFFPGPPVSYPYVRISAAAAAFTSPLPILLIHNLGGGAFPSTQPRLDRESILMVFHPIGGVASLTNPPALVTRAGVNVRGSSTAWLPQKSFAVETWDEFNDDKDVELLGLPAESDWVLYAQNQYDPSFLHNPLAHAWSRLIGRYSPRTRFAEVFVNTTGGTVQFSSPAGGDYHGLYTVLEKIKRNKQRVAVTRLDPGVTDPPAVTGGYILKVDRADPDERTFYDPYLETSVVYVDPPGLEMATPARLAQAQYIQNYLLGFGAALTSPQWTNPVSGYRPWIDVASWIDHHLLNVLALNVDALRLSAYFFKQRGAPLEMGPLWDFDRSMGTSADGDLRAFNPRSWMGSVGLGGGSDFGTDFFNAADVFPNGWYRRLFRDPDFWQAWIDRWQELRRGPFQTTNLFALVDEFANAVSPVHYRQVQRWSGSAPRAGWVTAAGYAHNFPGTYAGEVAFLKRWLTDRLQFIDTNFLAAPELDRPAGSVPAGTVVRLRTATPRAGTTTYYTLDGSDPRLPGGGISPRALAGSGDILLTVSTNLCVVARNYNPQHQNLTGARNPPISSPWSGPVRATYVVQTPPLQLTEIMYHPAADGTVDDPEQLEFLELKNTGTAPLYLPGFRFTAGIQFVFDPTNAPVSLAPGEYLVLVRNRAAFQQRYPGVTRVAGPYAGALANEGERLVLEGPLGEPVWEVTYKDHWYRATDGAGFSLVPVTEGILGSQAGAWRPSANPGGSPGQPDPQPAPIPPVVINEALTHTDPPLVDLVELHNPTAEPADISGWFLTDDRSQPRKYVFPPGSVIPPFGYRVVDATAFGTGPFAFNLSSLGEEVWLFSGDGTNLTGYAHGFSFGAAANGVSFGRHVDSLGREHFVAQTVNTPGAPNAGPRVGPIVINEIMFEPPATPPYADTVHEYVELYNLTDQPVPLYDPAHPTNTWRVEGLGYVFPPGVILGPRSYLLLVTFDPEADPISTAMFRRRYGLSNDVRLLGPVPGRLANEGERLALLRPDPPQTLPNPFIGYVPYVLVDEVEYEPGAPWPESAAGTGASLQKRRVWLFGNDPASWEVGPPTPGAPNLSEARDDTDGDGLPDAWELAHGLDPNSAEGDNGPTGDPDGDGMNNFQEYIAGTHPRDPASLLTLTAAPAGPEMIELTFQGQPGRVYYLQRATHLDGPWALLRTLPGPETPGPVRVWEEVGIEPGAFYRLVVVLAP</sequence>
<keyword evidence="3" id="KW-0732">Signal</keyword>
<dbReference type="SUPFAM" id="SSF74853">
    <property type="entry name" value="Lamin A/C globular tail domain"/>
    <property type="match status" value="3"/>
</dbReference>
<evidence type="ECO:0000313" key="8">
    <source>
        <dbReference type="Proteomes" id="UP000477311"/>
    </source>
</evidence>
<dbReference type="Pfam" id="PF18884">
    <property type="entry name" value="TSP3_bac"/>
    <property type="match status" value="1"/>
</dbReference>
<evidence type="ECO:0000256" key="1">
    <source>
        <dbReference type="ARBA" id="ARBA00004613"/>
    </source>
</evidence>
<dbReference type="Pfam" id="PF00932">
    <property type="entry name" value="LTD"/>
    <property type="match status" value="2"/>
</dbReference>
<feature type="region of interest" description="Disordered" evidence="5">
    <location>
        <begin position="1561"/>
        <end position="1615"/>
    </location>
</feature>
<comment type="subcellular location">
    <subcellularLocation>
        <location evidence="1">Secreted</location>
    </subcellularLocation>
</comment>
<feature type="domain" description="LTD" evidence="6">
    <location>
        <begin position="1239"/>
        <end position="1373"/>
    </location>
</feature>
<keyword evidence="2" id="KW-0964">Secreted</keyword>
<dbReference type="InterPro" id="IPR059100">
    <property type="entry name" value="TSP3_bac"/>
</dbReference>
<evidence type="ECO:0000259" key="6">
    <source>
        <dbReference type="PROSITE" id="PS51841"/>
    </source>
</evidence>
<dbReference type="EMBL" id="JAAKYA010000053">
    <property type="protein sequence ID" value="NGO39574.1"/>
    <property type="molecule type" value="Genomic_DNA"/>
</dbReference>
<dbReference type="InterPro" id="IPR014867">
    <property type="entry name" value="Spore_coat_CotH_CotH2/3/7"/>
</dbReference>
<dbReference type="Proteomes" id="UP000477311">
    <property type="component" value="Unassembled WGS sequence"/>
</dbReference>
<keyword evidence="4" id="KW-0106">Calcium</keyword>
<gene>
    <name evidence="7" type="ORF">G4L39_09225</name>
</gene>
<evidence type="ECO:0000256" key="5">
    <source>
        <dbReference type="SAM" id="MobiDB-lite"/>
    </source>
</evidence>
<proteinExistence type="predicted"/>
<feature type="compositionally biased region" description="Pro residues" evidence="5">
    <location>
        <begin position="1242"/>
        <end position="1252"/>
    </location>
</feature>
<evidence type="ECO:0000256" key="3">
    <source>
        <dbReference type="ARBA" id="ARBA00022729"/>
    </source>
</evidence>
<dbReference type="Pfam" id="PF08757">
    <property type="entry name" value="CotH"/>
    <property type="match status" value="1"/>
</dbReference>
<keyword evidence="8" id="KW-1185">Reference proteome</keyword>
<organism evidence="7 8">
    <name type="scientific">Limisphaera ngatamarikiensis</name>
    <dbReference type="NCBI Taxonomy" id="1324935"/>
    <lineage>
        <taxon>Bacteria</taxon>
        <taxon>Pseudomonadati</taxon>
        <taxon>Verrucomicrobiota</taxon>
        <taxon>Verrucomicrobiia</taxon>
        <taxon>Limisphaerales</taxon>
        <taxon>Limisphaeraceae</taxon>
        <taxon>Limisphaera</taxon>
    </lineage>
</organism>
<accession>A0A6M1RW55</accession>
<evidence type="ECO:0000256" key="2">
    <source>
        <dbReference type="ARBA" id="ARBA00022525"/>
    </source>
</evidence>
<dbReference type="Gene3D" id="2.60.40.1260">
    <property type="entry name" value="Lamin Tail domain"/>
    <property type="match status" value="2"/>
</dbReference>
<protein>
    <recommendedName>
        <fullName evidence="6">LTD domain-containing protein</fullName>
    </recommendedName>
</protein>
<dbReference type="InterPro" id="IPR001322">
    <property type="entry name" value="Lamin_tail_dom"/>
</dbReference>
<comment type="caution">
    <text evidence="7">The sequence shown here is derived from an EMBL/GenBank/DDBJ whole genome shotgun (WGS) entry which is preliminary data.</text>
</comment>